<keyword evidence="2" id="KW-1185">Reference proteome</keyword>
<comment type="caution">
    <text evidence="1">The sequence shown here is derived from an EMBL/GenBank/DDBJ whole genome shotgun (WGS) entry which is preliminary data.</text>
</comment>
<gene>
    <name evidence="1" type="ORF">C8263_03265</name>
</gene>
<accession>A0A2T3WBU4</accession>
<dbReference type="EMBL" id="PYSV01000002">
    <property type="protein sequence ID" value="PTA69356.1"/>
    <property type="molecule type" value="Genomic_DNA"/>
</dbReference>
<sequence length="148" mass="15905">MKRADLQDAFDFDGSLLELSVEALDANGLCAVLGDCPLPWTFLLDGEPAPLPDPSTLQALVDEAEHSLEVQVDPGGLRLILIVNFGLPPLTATLHPNDVPDEAAFERLTRAVAALAGTTRPVRLQAEGFEHTWAVYWPSQGWGPPAPT</sequence>
<dbReference type="OrthoDB" id="67910at2"/>
<evidence type="ECO:0000313" key="1">
    <source>
        <dbReference type="EMBL" id="PTA69356.1"/>
    </source>
</evidence>
<dbReference type="Proteomes" id="UP000240317">
    <property type="component" value="Unassembled WGS sequence"/>
</dbReference>
<name>A0A2T3WBU4_9DEIO</name>
<dbReference type="AlphaFoldDB" id="A0A2T3WBU4"/>
<reference evidence="1 2" key="1">
    <citation type="submission" date="2018-03" db="EMBL/GenBank/DDBJ databases">
        <title>Draft genome of Deinococcus sp. OD32.</title>
        <authorList>
            <person name="Wang X.-P."/>
            <person name="Du Z.-J."/>
        </authorList>
    </citation>
    <scope>NUCLEOTIDE SEQUENCE [LARGE SCALE GENOMIC DNA]</scope>
    <source>
        <strain evidence="1 2">OD32</strain>
    </source>
</reference>
<dbReference type="RefSeq" id="WP_107136667.1">
    <property type="nucleotide sequence ID" value="NZ_PYSV01000002.1"/>
</dbReference>
<protein>
    <submittedName>
        <fullName evidence="1">Uncharacterized protein</fullName>
    </submittedName>
</protein>
<proteinExistence type="predicted"/>
<evidence type="ECO:0000313" key="2">
    <source>
        <dbReference type="Proteomes" id="UP000240317"/>
    </source>
</evidence>
<organism evidence="1 2">
    <name type="scientific">Deinococcus arcticus</name>
    <dbReference type="NCBI Taxonomy" id="2136176"/>
    <lineage>
        <taxon>Bacteria</taxon>
        <taxon>Thermotogati</taxon>
        <taxon>Deinococcota</taxon>
        <taxon>Deinococci</taxon>
        <taxon>Deinococcales</taxon>
        <taxon>Deinococcaceae</taxon>
        <taxon>Deinococcus</taxon>
    </lineage>
</organism>